<evidence type="ECO:0008006" key="4">
    <source>
        <dbReference type="Google" id="ProtNLM"/>
    </source>
</evidence>
<keyword evidence="1" id="KW-1133">Transmembrane helix</keyword>
<evidence type="ECO:0000313" key="3">
    <source>
        <dbReference type="Proteomes" id="UP001239759"/>
    </source>
</evidence>
<comment type="caution">
    <text evidence="2">The sequence shown here is derived from an EMBL/GenBank/DDBJ whole genome shotgun (WGS) entry which is preliminary data.</text>
</comment>
<dbReference type="Proteomes" id="UP001239759">
    <property type="component" value="Unassembled WGS sequence"/>
</dbReference>
<evidence type="ECO:0000256" key="1">
    <source>
        <dbReference type="SAM" id="Phobius"/>
    </source>
</evidence>
<organism evidence="2 3">
    <name type="scientific">Corynebacterium pseudodiphtheriticum</name>
    <dbReference type="NCBI Taxonomy" id="37637"/>
    <lineage>
        <taxon>Bacteria</taxon>
        <taxon>Bacillati</taxon>
        <taxon>Actinomycetota</taxon>
        <taxon>Actinomycetes</taxon>
        <taxon>Mycobacteriales</taxon>
        <taxon>Corynebacteriaceae</taxon>
        <taxon>Corynebacterium</taxon>
    </lineage>
</organism>
<keyword evidence="3" id="KW-1185">Reference proteome</keyword>
<dbReference type="RefSeq" id="WP_239258032.1">
    <property type="nucleotide sequence ID" value="NZ_JAKRDN010000001.1"/>
</dbReference>
<keyword evidence="1" id="KW-0812">Transmembrane</keyword>
<feature type="transmembrane region" description="Helical" evidence="1">
    <location>
        <begin position="251"/>
        <end position="274"/>
    </location>
</feature>
<feature type="transmembrane region" description="Helical" evidence="1">
    <location>
        <begin position="205"/>
        <end position="231"/>
    </location>
</feature>
<feature type="transmembrane region" description="Helical" evidence="1">
    <location>
        <begin position="158"/>
        <end position="180"/>
    </location>
</feature>
<name>A0ABT7FXE9_9CORY</name>
<evidence type="ECO:0000313" key="2">
    <source>
        <dbReference type="EMBL" id="MDK4290590.1"/>
    </source>
</evidence>
<sequence>MILVNIAKRNLSEAFVTGFFNLGSLAVILLPLIGVLMLWNSDERVGWRESAEAQEKLSNWSINSGDGVIEFSLASPGYLKEIPVQGDGEIVNCAVGIGRDAPERFVRYAESLRCNVTLKDSSVTDDKTVNIVFVADDLDSQNKNTTTEEYRSSIDATVIYLLLVYLIVIIVPCLICFWNISKIFDMKWKSTAQTLLVRGVPNRKLTALLCAGAWAGLIISCIVSFVPLYFVSRALENVVWEGTRFLPQDSLVGYFGALIIAGFITLTVAVVIYLRRMRYVAEIL</sequence>
<accession>A0ABT7FXE9</accession>
<dbReference type="EMBL" id="JASNUQ010000011">
    <property type="protein sequence ID" value="MDK4290590.1"/>
    <property type="molecule type" value="Genomic_DNA"/>
</dbReference>
<proteinExistence type="predicted"/>
<reference evidence="2 3" key="1">
    <citation type="submission" date="2023-05" db="EMBL/GenBank/DDBJ databases">
        <title>Metabolic capabilities are highly conserved among human nasal-associated Corynebacterium species in pangenomic analyses.</title>
        <authorList>
            <person name="Tran T.H."/>
            <person name="Roberts A.Q."/>
            <person name="Escapa I.F."/>
            <person name="Gao W."/>
            <person name="Conlan S."/>
            <person name="Kong H."/>
            <person name="Segre J.A."/>
            <person name="Kelly M.S."/>
            <person name="Lemon K.P."/>
        </authorList>
    </citation>
    <scope>NUCLEOTIDE SEQUENCE [LARGE SCALE GENOMIC DNA]</scope>
    <source>
        <strain evidence="2 3">KPL3772</strain>
    </source>
</reference>
<feature type="transmembrane region" description="Helical" evidence="1">
    <location>
        <begin position="12"/>
        <end position="39"/>
    </location>
</feature>
<gene>
    <name evidence="2" type="ORF">QPX23_07625</name>
</gene>
<keyword evidence="1" id="KW-0472">Membrane</keyword>
<protein>
    <recommendedName>
        <fullName evidence="4">Cell division protein FtsX</fullName>
    </recommendedName>
</protein>